<evidence type="ECO:0000313" key="3">
    <source>
        <dbReference type="Proteomes" id="UP001497512"/>
    </source>
</evidence>
<protein>
    <submittedName>
        <fullName evidence="2">Uncharacterized protein</fullName>
    </submittedName>
</protein>
<sequence>MRSSANHETLVFADDDYILITQAIAAASSSSGDIELRDSLPSKREPLSNTLEQSCLQNKDLASSKTYQDGNSRGRTRTIIAQLSYGTYDRKSSHH</sequence>
<proteinExistence type="predicted"/>
<gene>
    <name evidence="2" type="ORF">CSSPTR1EN2_LOCUS8280</name>
</gene>
<accession>A0ABP0TVW6</accession>
<keyword evidence="3" id="KW-1185">Reference proteome</keyword>
<evidence type="ECO:0000313" key="2">
    <source>
        <dbReference type="EMBL" id="CAK9206301.1"/>
    </source>
</evidence>
<feature type="region of interest" description="Disordered" evidence="1">
    <location>
        <begin position="28"/>
        <end position="55"/>
    </location>
</feature>
<organism evidence="2 3">
    <name type="scientific">Sphagnum troendelagicum</name>
    <dbReference type="NCBI Taxonomy" id="128251"/>
    <lineage>
        <taxon>Eukaryota</taxon>
        <taxon>Viridiplantae</taxon>
        <taxon>Streptophyta</taxon>
        <taxon>Embryophyta</taxon>
        <taxon>Bryophyta</taxon>
        <taxon>Sphagnophytina</taxon>
        <taxon>Sphagnopsida</taxon>
        <taxon>Sphagnales</taxon>
        <taxon>Sphagnaceae</taxon>
        <taxon>Sphagnum</taxon>
    </lineage>
</organism>
<reference evidence="2" key="1">
    <citation type="submission" date="2024-02" db="EMBL/GenBank/DDBJ databases">
        <authorList>
            <consortium name="ELIXIR-Norway"/>
            <consortium name="Elixir Norway"/>
        </authorList>
    </citation>
    <scope>NUCLEOTIDE SEQUENCE</scope>
</reference>
<name>A0ABP0TVW6_9BRYO</name>
<evidence type="ECO:0000256" key="1">
    <source>
        <dbReference type="SAM" id="MobiDB-lite"/>
    </source>
</evidence>
<feature type="compositionally biased region" description="Basic and acidic residues" evidence="1">
    <location>
        <begin position="34"/>
        <end position="46"/>
    </location>
</feature>
<dbReference type="EMBL" id="OZ019907">
    <property type="protein sequence ID" value="CAK9206301.1"/>
    <property type="molecule type" value="Genomic_DNA"/>
</dbReference>
<dbReference type="Proteomes" id="UP001497512">
    <property type="component" value="Chromosome 15"/>
</dbReference>